<dbReference type="OrthoDB" id="9990063at2"/>
<name>A0A0U4CJX5_9ACTN</name>
<keyword evidence="1" id="KW-0812">Transmembrane</keyword>
<dbReference type="Proteomes" id="UP000067689">
    <property type="component" value="Chromosome"/>
</dbReference>
<proteinExistence type="predicted"/>
<evidence type="ECO:0000313" key="3">
    <source>
        <dbReference type="Proteomes" id="UP000067689"/>
    </source>
</evidence>
<dbReference type="RefSeq" id="WP_067853859.1">
    <property type="nucleotide sequence ID" value="NZ_CP011502.1"/>
</dbReference>
<sequence>MSETRDQARLFRRAMRTGQAPAGLDRQRWLPVVRRRATLLRAGRPFVVGAWVTIGVLLLAVAAVGVVTTPFLVWFAVLLALVTAPVAYLTDRLWVRARGSIGALLADLEGADQR</sequence>
<keyword evidence="3" id="KW-1185">Reference proteome</keyword>
<evidence type="ECO:0000256" key="1">
    <source>
        <dbReference type="SAM" id="Phobius"/>
    </source>
</evidence>
<protein>
    <submittedName>
        <fullName evidence="2">Uncharacterized protein</fullName>
    </submittedName>
</protein>
<dbReference type="PATRIC" id="fig|2041.4.peg.370"/>
<dbReference type="STRING" id="2041.AERYTH_01760"/>
<accession>A0A0U4CJX5</accession>
<keyword evidence="1" id="KW-1133">Transmembrane helix</keyword>
<gene>
    <name evidence="2" type="ORF">AERYTH_01760</name>
</gene>
<keyword evidence="1" id="KW-0472">Membrane</keyword>
<dbReference type="KEGG" id="aer:AERYTH_01760"/>
<feature type="transmembrane region" description="Helical" evidence="1">
    <location>
        <begin position="45"/>
        <end position="65"/>
    </location>
</feature>
<evidence type="ECO:0000313" key="2">
    <source>
        <dbReference type="EMBL" id="ALX03510.1"/>
    </source>
</evidence>
<dbReference type="EMBL" id="CP011502">
    <property type="protein sequence ID" value="ALX03510.1"/>
    <property type="molecule type" value="Genomic_DNA"/>
</dbReference>
<reference evidence="2 3" key="1">
    <citation type="journal article" date="1991" name="Int. J. Syst. Bacteriol.">
        <title>Description of the erythromycin-producing bacterium Arthrobacter sp. strain NRRL B-3381 as Aeromicrobium erythreum gen. nov., sp. nov.</title>
        <authorList>
            <person name="Miller E.S."/>
            <person name="Woese C.R."/>
            <person name="Brenner S."/>
        </authorList>
    </citation>
    <scope>NUCLEOTIDE SEQUENCE [LARGE SCALE GENOMIC DNA]</scope>
    <source>
        <strain evidence="2 3">AR18</strain>
    </source>
</reference>
<organism evidence="2 3">
    <name type="scientific">Aeromicrobium erythreum</name>
    <dbReference type="NCBI Taxonomy" id="2041"/>
    <lineage>
        <taxon>Bacteria</taxon>
        <taxon>Bacillati</taxon>
        <taxon>Actinomycetota</taxon>
        <taxon>Actinomycetes</taxon>
        <taxon>Propionibacteriales</taxon>
        <taxon>Nocardioidaceae</taxon>
        <taxon>Aeromicrobium</taxon>
    </lineage>
</organism>
<dbReference type="AlphaFoldDB" id="A0A0U4CJX5"/>
<feature type="transmembrane region" description="Helical" evidence="1">
    <location>
        <begin position="71"/>
        <end position="90"/>
    </location>
</feature>